<dbReference type="Proteomes" id="UP001218208">
    <property type="component" value="Unassembled WGS sequence"/>
</dbReference>
<gene>
    <name evidence="2" type="ORF">QEG23_000992</name>
</gene>
<name>A0AAI9BZK5_STEMA</name>
<feature type="region of interest" description="Disordered" evidence="1">
    <location>
        <begin position="1"/>
        <end position="28"/>
    </location>
</feature>
<evidence type="ECO:0000256" key="1">
    <source>
        <dbReference type="SAM" id="MobiDB-lite"/>
    </source>
</evidence>
<organism evidence="2 3">
    <name type="scientific">Stenotrophomonas maltophilia</name>
    <name type="common">Pseudomonas maltophilia</name>
    <name type="synonym">Xanthomonas maltophilia</name>
    <dbReference type="NCBI Taxonomy" id="40324"/>
    <lineage>
        <taxon>Bacteria</taxon>
        <taxon>Pseudomonadati</taxon>
        <taxon>Pseudomonadota</taxon>
        <taxon>Gammaproteobacteria</taxon>
        <taxon>Lysobacterales</taxon>
        <taxon>Lysobacteraceae</taxon>
        <taxon>Stenotrophomonas</taxon>
        <taxon>Stenotrophomonas maltophilia group</taxon>
    </lineage>
</organism>
<dbReference type="AlphaFoldDB" id="A0AAI9BZK5"/>
<evidence type="ECO:0000313" key="3">
    <source>
        <dbReference type="Proteomes" id="UP001218208"/>
    </source>
</evidence>
<protein>
    <submittedName>
        <fullName evidence="2">Uncharacterized protein</fullName>
    </submittedName>
</protein>
<accession>A0AAI9BZK5</accession>
<sequence length="190" mass="21779">MSGDASPIATAPPPTASDAVREMRAAGRAGDAVTADQVNRWATTLMHLFGQQRAVRLEQWGGSFWFQIDEKQWYRALAAGEQVRALYTQPLLHEIRRAGVNRDHIWSADRTHCTVCNDPFDWADPYCNPPKPPVPIPVKPQPFNPSWVLPLLDRLERALKRESKRERVEWDFRIAQLRKSIEEHTKEKSS</sequence>
<proteinExistence type="predicted"/>
<evidence type="ECO:0000313" key="2">
    <source>
        <dbReference type="EMBL" id="EKT4091507.1"/>
    </source>
</evidence>
<dbReference type="EMBL" id="ABLOJW010000004">
    <property type="protein sequence ID" value="EKT4091507.1"/>
    <property type="molecule type" value="Genomic_DNA"/>
</dbReference>
<comment type="caution">
    <text evidence="2">The sequence shown here is derived from an EMBL/GenBank/DDBJ whole genome shotgun (WGS) entry which is preliminary data.</text>
</comment>
<reference evidence="2" key="1">
    <citation type="submission" date="2022-07" db="EMBL/GenBank/DDBJ databases">
        <authorList>
            <consortium name="DAFM: The Division of Animal and Food Microbiology"/>
        </authorList>
    </citation>
    <scope>NUCLEOTIDE SEQUENCE</scope>
    <source>
        <strain evidence="2">19MO01SH01-2</strain>
    </source>
</reference>